<evidence type="ECO:0000259" key="4">
    <source>
        <dbReference type="Pfam" id="PF24883"/>
    </source>
</evidence>
<accession>A0AAN7UYP4</accession>
<dbReference type="PANTHER" id="PTHR10039">
    <property type="entry name" value="AMELOGENIN"/>
    <property type="match status" value="1"/>
</dbReference>
<reference evidence="5 6" key="1">
    <citation type="submission" date="2023-10" db="EMBL/GenBank/DDBJ databases">
        <title>Draft genome sequence of Xylaria bambusicola isolate GMP-LS, the root and basal stem rot pathogen of sugarcane in Indonesia.</title>
        <authorList>
            <person name="Selvaraj P."/>
            <person name="Muralishankar V."/>
            <person name="Muruganantham S."/>
            <person name="Sp S."/>
            <person name="Haryani S."/>
            <person name="Lau K.J.X."/>
            <person name="Naqvi N.I."/>
        </authorList>
    </citation>
    <scope>NUCLEOTIDE SEQUENCE [LARGE SCALE GENOMIC DNA]</scope>
    <source>
        <strain evidence="5">GMP-LS</strain>
    </source>
</reference>
<dbReference type="InterPro" id="IPR031359">
    <property type="entry name" value="NACHT_N"/>
</dbReference>
<evidence type="ECO:0000256" key="1">
    <source>
        <dbReference type="ARBA" id="ARBA00022737"/>
    </source>
</evidence>
<dbReference type="Proteomes" id="UP001305414">
    <property type="component" value="Unassembled WGS sequence"/>
</dbReference>
<evidence type="ECO:0000313" key="5">
    <source>
        <dbReference type="EMBL" id="KAK5633164.1"/>
    </source>
</evidence>
<keyword evidence="1" id="KW-0677">Repeat</keyword>
<dbReference type="InterPro" id="IPR027417">
    <property type="entry name" value="P-loop_NTPase"/>
</dbReference>
<dbReference type="Gene3D" id="3.40.50.300">
    <property type="entry name" value="P-loop containing nucleotide triphosphate hydrolases"/>
    <property type="match status" value="1"/>
</dbReference>
<evidence type="ECO:0008006" key="7">
    <source>
        <dbReference type="Google" id="ProtNLM"/>
    </source>
</evidence>
<dbReference type="Pfam" id="PF17100">
    <property type="entry name" value="NACHT_N"/>
    <property type="match status" value="1"/>
</dbReference>
<sequence length="750" mass="85311">MPLADYRKKIRGKLHLRNRKKSQIHELETGPNPATAGASNVDTPTNLDGSSSPAPPLNESLVPSPPLVDGDTHIRELWNIAYEKLRVDDEALILEYEAKTCVELSSGLITVAGSKLSLQDRTHATLQRKMNEMNDATWKLKFGSTEVQVRDVVKPVLGVVSRANSFISSIASSNPYASLAWMGVSVLLPIFLNPPEQIASLVSGLDYISSLITHSHMWEDLYMRRYESEASTHKSTTTSHIAYKKSLEELYRHILKFQARSYCYYAHSSGSRLGLDILKWNENKEDAFSTIRESWKDNNSMKNALRQWRDIGGHIAALQEAVRKAQDEKQRDTFLDWLCEVDPSEVYNIALGSMRVARRSPSSVLWLHGKPGCGKSVLSSSVVHHLTERYRLDPSSPIAYFFFSFTDSKKQKVDTMLSSLIRQLYMSRPDKPKSVDELCTSYREKRLRPDTKMLEAALIDITRGFSSAYLVIDGLDECPDVDGERSRLLASVSRIVRHKIPDNVHIFLASRLERDIGIMMRAIFKRPHLCSVAIDLTSDQGGINHDIGLYIDSRLVSGHFDTWPDYVKSKAKRLLLRRADGMFQYIVCQFQELERLGSIADIDEALEKLPSGLYATYDRALQNIDPRFRAQVVNMLKWLVASTRPLLLEELAETWILRPQDPVPFDVSRRLFKPEDCINYASNLLVLYNGWEGDTYVRLAHFSVKEYLISDNSTNSQTPWYSFTEVDAHRHIVDTSLHCHLHCSELAEKI</sequence>
<organism evidence="5 6">
    <name type="scientific">Xylaria bambusicola</name>
    <dbReference type="NCBI Taxonomy" id="326684"/>
    <lineage>
        <taxon>Eukaryota</taxon>
        <taxon>Fungi</taxon>
        <taxon>Dikarya</taxon>
        <taxon>Ascomycota</taxon>
        <taxon>Pezizomycotina</taxon>
        <taxon>Sordariomycetes</taxon>
        <taxon>Xylariomycetidae</taxon>
        <taxon>Xylariales</taxon>
        <taxon>Xylariaceae</taxon>
        <taxon>Xylaria</taxon>
    </lineage>
</organism>
<evidence type="ECO:0000256" key="2">
    <source>
        <dbReference type="SAM" id="MobiDB-lite"/>
    </source>
</evidence>
<feature type="domain" description="NWD NACHT-NTPase N-terminal" evidence="3">
    <location>
        <begin position="76"/>
        <end position="285"/>
    </location>
</feature>
<keyword evidence="6" id="KW-1185">Reference proteome</keyword>
<feature type="domain" description="Nephrocystin 3-like N-terminal" evidence="4">
    <location>
        <begin position="359"/>
        <end position="511"/>
    </location>
</feature>
<dbReference type="EMBL" id="JAWHQM010000030">
    <property type="protein sequence ID" value="KAK5633164.1"/>
    <property type="molecule type" value="Genomic_DNA"/>
</dbReference>
<feature type="region of interest" description="Disordered" evidence="2">
    <location>
        <begin position="19"/>
        <end position="61"/>
    </location>
</feature>
<evidence type="ECO:0000313" key="6">
    <source>
        <dbReference type="Proteomes" id="UP001305414"/>
    </source>
</evidence>
<comment type="caution">
    <text evidence="5">The sequence shown here is derived from an EMBL/GenBank/DDBJ whole genome shotgun (WGS) entry which is preliminary data.</text>
</comment>
<protein>
    <recommendedName>
        <fullName evidence="7">NWD NACHT-NTPase N-terminal domain-containing protein</fullName>
    </recommendedName>
</protein>
<dbReference type="Pfam" id="PF24883">
    <property type="entry name" value="NPHP3_N"/>
    <property type="match status" value="1"/>
</dbReference>
<feature type="compositionally biased region" description="Polar residues" evidence="2">
    <location>
        <begin position="37"/>
        <end position="52"/>
    </location>
</feature>
<dbReference type="InterPro" id="IPR056884">
    <property type="entry name" value="NPHP3-like_N"/>
</dbReference>
<proteinExistence type="predicted"/>
<dbReference type="PANTHER" id="PTHR10039:SF16">
    <property type="entry name" value="GPI INOSITOL-DEACYLASE"/>
    <property type="match status" value="1"/>
</dbReference>
<evidence type="ECO:0000259" key="3">
    <source>
        <dbReference type="Pfam" id="PF17100"/>
    </source>
</evidence>
<dbReference type="SUPFAM" id="SSF52540">
    <property type="entry name" value="P-loop containing nucleoside triphosphate hydrolases"/>
    <property type="match status" value="1"/>
</dbReference>
<dbReference type="AlphaFoldDB" id="A0AAN7UYP4"/>
<name>A0AAN7UYP4_9PEZI</name>
<gene>
    <name evidence="5" type="ORF">RRF57_008878</name>
</gene>